<dbReference type="GO" id="GO:0005737">
    <property type="term" value="C:cytoplasm"/>
    <property type="evidence" value="ECO:0007669"/>
    <property type="project" value="TreeGrafter"/>
</dbReference>
<dbReference type="AlphaFoldDB" id="A0A7R8WXT6"/>
<dbReference type="SUPFAM" id="SSF55307">
    <property type="entry name" value="Tubulin C-terminal domain-like"/>
    <property type="match status" value="1"/>
</dbReference>
<dbReference type="Pfam" id="PF02491">
    <property type="entry name" value="SHS2_FTSA"/>
    <property type="match status" value="1"/>
</dbReference>
<dbReference type="Pfam" id="PF00091">
    <property type="entry name" value="Tubulin"/>
    <property type="match status" value="1"/>
</dbReference>
<dbReference type="PANTHER" id="PTHR30314">
    <property type="entry name" value="CELL DIVISION PROTEIN FTSZ-RELATED"/>
    <property type="match status" value="1"/>
</dbReference>
<dbReference type="SMART" id="SM00864">
    <property type="entry name" value="Tubulin"/>
    <property type="match status" value="1"/>
</dbReference>
<dbReference type="InterPro" id="IPR003008">
    <property type="entry name" value="Tubulin_FtsZ_GTPase"/>
</dbReference>
<evidence type="ECO:0000256" key="3">
    <source>
        <dbReference type="ARBA" id="ARBA00023134"/>
    </source>
</evidence>
<organism evidence="4">
    <name type="scientific">Cyprideis torosa</name>
    <dbReference type="NCBI Taxonomy" id="163714"/>
    <lineage>
        <taxon>Eukaryota</taxon>
        <taxon>Metazoa</taxon>
        <taxon>Ecdysozoa</taxon>
        <taxon>Arthropoda</taxon>
        <taxon>Crustacea</taxon>
        <taxon>Oligostraca</taxon>
        <taxon>Ostracoda</taxon>
        <taxon>Podocopa</taxon>
        <taxon>Podocopida</taxon>
        <taxon>Cytherocopina</taxon>
        <taxon>Cytheroidea</taxon>
        <taxon>Cytherideidae</taxon>
        <taxon>Cyprideis</taxon>
    </lineage>
</organism>
<dbReference type="InterPro" id="IPR000158">
    <property type="entry name" value="Cell_div_FtsZ"/>
</dbReference>
<dbReference type="SMART" id="SM00842">
    <property type="entry name" value="FtsA"/>
    <property type="match status" value="1"/>
</dbReference>
<dbReference type="Gene3D" id="3.40.50.1440">
    <property type="entry name" value="Tubulin/FtsZ, GTPase domain"/>
    <property type="match status" value="1"/>
</dbReference>
<keyword evidence="2" id="KW-0547">Nucleotide-binding</keyword>
<dbReference type="Gene3D" id="3.30.1490.110">
    <property type="match status" value="1"/>
</dbReference>
<dbReference type="InterPro" id="IPR003494">
    <property type="entry name" value="SHS2_FtsA"/>
</dbReference>
<evidence type="ECO:0000313" key="4">
    <source>
        <dbReference type="EMBL" id="CAD7236331.1"/>
    </source>
</evidence>
<dbReference type="PANTHER" id="PTHR30314:SF3">
    <property type="entry name" value="MITOCHONDRIAL DIVISION PROTEIN FSZA"/>
    <property type="match status" value="1"/>
</dbReference>
<keyword evidence="3" id="KW-0342">GTP-binding</keyword>
<dbReference type="InterPro" id="IPR008280">
    <property type="entry name" value="Tub_FtsZ_C"/>
</dbReference>
<proteinExistence type="inferred from homology"/>
<comment type="similarity">
    <text evidence="1">Belongs to the FtsZ family.</text>
</comment>
<dbReference type="SUPFAM" id="SSF52490">
    <property type="entry name" value="Tubulin nucleotide-binding domain-like"/>
    <property type="match status" value="1"/>
</dbReference>
<dbReference type="HAMAP" id="MF_00909">
    <property type="entry name" value="FtsZ"/>
    <property type="match status" value="1"/>
</dbReference>
<gene>
    <name evidence="4" type="ORF">CTOB1V02_LOCUS14146</name>
</gene>
<dbReference type="EMBL" id="OB678250">
    <property type="protein sequence ID" value="CAD7236331.1"/>
    <property type="molecule type" value="Genomic_DNA"/>
</dbReference>
<dbReference type="OrthoDB" id="70257at2759"/>
<dbReference type="FunFam" id="3.40.50.1440:FF:000001">
    <property type="entry name" value="Cell division protein FtsZ"/>
    <property type="match status" value="1"/>
</dbReference>
<dbReference type="InterPro" id="IPR036525">
    <property type="entry name" value="Tubulin/FtsZ_GTPase_sf"/>
</dbReference>
<dbReference type="InterPro" id="IPR043129">
    <property type="entry name" value="ATPase_NBD"/>
</dbReference>
<evidence type="ECO:0000256" key="2">
    <source>
        <dbReference type="ARBA" id="ARBA00022741"/>
    </source>
</evidence>
<dbReference type="PROSITE" id="PS01134">
    <property type="entry name" value="FTSZ_1"/>
    <property type="match status" value="1"/>
</dbReference>
<sequence length="423" mass="44475">MSGEQIHRVYASISGTHIETYDSKGVIAISGAKSEITDDDVERVLDAAQAVSLPANREILRIISKTFAVDSQKNIKYPVGMTGIRLEVEAHIMTGQTAAIKNLDKCLYQSGIDTEEEIIPSILACAESVLDRKQKELGVAVLEIGDSCTNVAIFEEAAMNSKKKKTGGDEEETKKKSSVIPDVSPVANIKVIGVGGGGGNAVNRMVSSDFANVEFITVNTDAQALYHSNAENKIHIGREATRGLGAGANPNVGKNAAEESMEEIKSALKGADMVFVTCGLGGGTGTGAAPVIAGISKELGALTVGVVTRPFGFEGKNRNTKADDGYDKLKESVDTLIVIPNDRILSIIDRKTPLTDAFSVVDEVLRQGVQGIADLITQHGLINLDFADVKSVMTNAGTALMGIGYGAGETRAVDAARAAIESP</sequence>
<reference evidence="4" key="1">
    <citation type="submission" date="2020-11" db="EMBL/GenBank/DDBJ databases">
        <authorList>
            <person name="Tran Van P."/>
        </authorList>
    </citation>
    <scope>NUCLEOTIDE SEQUENCE</scope>
</reference>
<dbReference type="GO" id="GO:0005525">
    <property type="term" value="F:GTP binding"/>
    <property type="evidence" value="ECO:0007669"/>
    <property type="project" value="UniProtKB-KW"/>
</dbReference>
<dbReference type="NCBIfam" id="TIGR00065">
    <property type="entry name" value="ftsZ"/>
    <property type="match status" value="1"/>
</dbReference>
<dbReference type="InterPro" id="IPR020805">
    <property type="entry name" value="Cell_div_FtsZ_CS"/>
</dbReference>
<protein>
    <submittedName>
        <fullName evidence="4">Uncharacterized protein</fullName>
    </submittedName>
</protein>
<dbReference type="CDD" id="cd02201">
    <property type="entry name" value="FtsZ_type1"/>
    <property type="match status" value="1"/>
</dbReference>
<dbReference type="InterPro" id="IPR045061">
    <property type="entry name" value="FtsZ/CetZ"/>
</dbReference>
<dbReference type="GO" id="GO:0032153">
    <property type="term" value="C:cell division site"/>
    <property type="evidence" value="ECO:0007669"/>
    <property type="project" value="TreeGrafter"/>
</dbReference>
<dbReference type="GO" id="GO:0003924">
    <property type="term" value="F:GTPase activity"/>
    <property type="evidence" value="ECO:0007669"/>
    <property type="project" value="InterPro"/>
</dbReference>
<accession>A0A7R8WXT6</accession>
<dbReference type="SUPFAM" id="SSF53067">
    <property type="entry name" value="Actin-like ATPase domain"/>
    <property type="match status" value="1"/>
</dbReference>
<evidence type="ECO:0000256" key="1">
    <source>
        <dbReference type="ARBA" id="ARBA00009690"/>
    </source>
</evidence>
<dbReference type="PRINTS" id="PR00423">
    <property type="entry name" value="CELLDVISFTSZ"/>
</dbReference>
<name>A0A7R8WXT6_9CRUS</name>
<dbReference type="GO" id="GO:0051301">
    <property type="term" value="P:cell division"/>
    <property type="evidence" value="ECO:0007669"/>
    <property type="project" value="InterPro"/>
</dbReference>
<dbReference type="PROSITE" id="PS01135">
    <property type="entry name" value="FTSZ_2"/>
    <property type="match status" value="1"/>
</dbReference>
<feature type="non-terminal residue" evidence="4">
    <location>
        <position position="423"/>
    </location>
</feature>